<organism evidence="2 3">
    <name type="scientific">Brevibacillus centrosporus</name>
    <dbReference type="NCBI Taxonomy" id="54910"/>
    <lineage>
        <taxon>Bacteria</taxon>
        <taxon>Bacillati</taxon>
        <taxon>Bacillota</taxon>
        <taxon>Bacilli</taxon>
        <taxon>Bacillales</taxon>
        <taxon>Paenibacillaceae</taxon>
        <taxon>Brevibacillus</taxon>
    </lineage>
</organism>
<feature type="transmembrane region" description="Helical" evidence="1">
    <location>
        <begin position="105"/>
        <end position="126"/>
    </location>
</feature>
<dbReference type="RefSeq" id="WP_092268315.1">
    <property type="nucleotide sequence ID" value="NZ_FORT01000006.1"/>
</dbReference>
<evidence type="ECO:0000313" key="2">
    <source>
        <dbReference type="EMBL" id="SFJ86276.1"/>
    </source>
</evidence>
<keyword evidence="1" id="KW-0472">Membrane</keyword>
<evidence type="ECO:0000256" key="1">
    <source>
        <dbReference type="SAM" id="Phobius"/>
    </source>
</evidence>
<sequence length="144" mass="16028">MFVVGNGLLAGLVLAGFLALCDGLFGTRTFSVLIDVGYVPGMENLPSVVELLIHLLISVAIACVWVFVYPRSGKGREIKFSLYWMLAFALLFFPFSFLSGADLSWMAFLIWVLGHLIYTGMLVVQIHRLRSRSLKMKCAEYSAL</sequence>
<proteinExistence type="predicted"/>
<name>A0A1I3UW19_9BACL</name>
<dbReference type="EMBL" id="FORT01000006">
    <property type="protein sequence ID" value="SFJ86276.1"/>
    <property type="molecule type" value="Genomic_DNA"/>
</dbReference>
<keyword evidence="3" id="KW-1185">Reference proteome</keyword>
<feature type="transmembrane region" description="Helical" evidence="1">
    <location>
        <begin position="80"/>
        <end position="99"/>
    </location>
</feature>
<gene>
    <name evidence="2" type="ORF">SAMN05518846_106106</name>
</gene>
<evidence type="ECO:0000313" key="3">
    <source>
        <dbReference type="Proteomes" id="UP000198915"/>
    </source>
</evidence>
<keyword evidence="1" id="KW-0812">Transmembrane</keyword>
<reference evidence="3" key="1">
    <citation type="submission" date="2016-10" db="EMBL/GenBank/DDBJ databases">
        <authorList>
            <person name="Varghese N."/>
            <person name="Submissions S."/>
        </authorList>
    </citation>
    <scope>NUCLEOTIDE SEQUENCE [LARGE SCALE GENOMIC DNA]</scope>
    <source>
        <strain evidence="3">OK042</strain>
    </source>
</reference>
<protein>
    <submittedName>
        <fullName evidence="2">Uncharacterized protein</fullName>
    </submittedName>
</protein>
<dbReference type="STRING" id="1884381.SAMN05518846_106106"/>
<accession>A0A1I3UW19</accession>
<feature type="transmembrane region" description="Helical" evidence="1">
    <location>
        <begin position="47"/>
        <end position="68"/>
    </location>
</feature>
<dbReference type="Proteomes" id="UP000198915">
    <property type="component" value="Unassembled WGS sequence"/>
</dbReference>
<keyword evidence="1" id="KW-1133">Transmembrane helix</keyword>
<dbReference type="AlphaFoldDB" id="A0A1I3UW19"/>